<keyword evidence="1" id="KW-0175">Coiled coil</keyword>
<evidence type="ECO:0000313" key="3">
    <source>
        <dbReference type="Proteomes" id="UP000262954"/>
    </source>
</evidence>
<dbReference type="Gene3D" id="3.40.50.300">
    <property type="entry name" value="P-loop containing nucleotide triphosphate hydrolases"/>
    <property type="match status" value="1"/>
</dbReference>
<feature type="non-terminal residue" evidence="2">
    <location>
        <position position="1"/>
    </location>
</feature>
<organism evidence="2 3">
    <name type="scientific">Coprobacter fastidiosus</name>
    <dbReference type="NCBI Taxonomy" id="1099853"/>
    <lineage>
        <taxon>Bacteria</taxon>
        <taxon>Pseudomonadati</taxon>
        <taxon>Bacteroidota</taxon>
        <taxon>Bacteroidia</taxon>
        <taxon>Bacteroidales</taxon>
        <taxon>Barnesiellaceae</taxon>
        <taxon>Coprobacter</taxon>
    </lineage>
</organism>
<accession>A0A354M071</accession>
<dbReference type="AlphaFoldDB" id="A0A354M071"/>
<dbReference type="SUPFAM" id="SSF52540">
    <property type="entry name" value="P-loop containing nucleoside triphosphate hydrolases"/>
    <property type="match status" value="1"/>
</dbReference>
<dbReference type="InterPro" id="IPR027417">
    <property type="entry name" value="P-loop_NTPase"/>
</dbReference>
<sequence length="184" mass="21358">ILDEPTNHLDMKTKDILKQAIKDFNGTVIVVSHDREFLDGLVDKVYEFGNKRIKEHLGGIYDFLQRKKMETLQDLERNSNVDSKSVLNNSGDKEISGTRLSYEERKEFQRQIKRLEKAVADNEKRVEQIEAEIQSVEEQLASPEGASDTQLYEKHGALKKALDEVMENWTEHSEQLEKLRLQDL</sequence>
<dbReference type="InterPro" id="IPR051309">
    <property type="entry name" value="ABCF_ATPase"/>
</dbReference>
<name>A0A354M071_9BACT</name>
<dbReference type="PANTHER" id="PTHR42855">
    <property type="entry name" value="ABC TRANSPORTER ATP-BINDING SUBUNIT"/>
    <property type="match status" value="1"/>
</dbReference>
<evidence type="ECO:0000256" key="1">
    <source>
        <dbReference type="SAM" id="Coils"/>
    </source>
</evidence>
<gene>
    <name evidence="2" type="ORF">DDY73_02795</name>
</gene>
<protein>
    <submittedName>
        <fullName evidence="2">Glycosyl transferase family 2</fullName>
    </submittedName>
</protein>
<comment type="caution">
    <text evidence="2">The sequence shown here is derived from an EMBL/GenBank/DDBJ whole genome shotgun (WGS) entry which is preliminary data.</text>
</comment>
<reference evidence="2 3" key="1">
    <citation type="journal article" date="2018" name="Nat. Biotechnol.">
        <title>A standardized bacterial taxonomy based on genome phylogeny substantially revises the tree of life.</title>
        <authorList>
            <person name="Parks D.H."/>
            <person name="Chuvochina M."/>
            <person name="Waite D.W."/>
            <person name="Rinke C."/>
            <person name="Skarshewski A."/>
            <person name="Chaumeil P.A."/>
            <person name="Hugenholtz P."/>
        </authorList>
    </citation>
    <scope>NUCLEOTIDE SEQUENCE [LARGE SCALE GENOMIC DNA]</scope>
    <source>
        <strain evidence="2">UBA11482</strain>
    </source>
</reference>
<dbReference type="PANTHER" id="PTHR42855:SF2">
    <property type="entry name" value="DRUG RESISTANCE ABC TRANSPORTER,ATP-BINDING PROTEIN"/>
    <property type="match status" value="1"/>
</dbReference>
<evidence type="ECO:0000313" key="2">
    <source>
        <dbReference type="EMBL" id="HBJ07910.1"/>
    </source>
</evidence>
<dbReference type="Proteomes" id="UP000262954">
    <property type="component" value="Unassembled WGS sequence"/>
</dbReference>
<keyword evidence="2" id="KW-0808">Transferase</keyword>
<proteinExistence type="predicted"/>
<feature type="coiled-coil region" evidence="1">
    <location>
        <begin position="105"/>
        <end position="182"/>
    </location>
</feature>
<dbReference type="GO" id="GO:0016740">
    <property type="term" value="F:transferase activity"/>
    <property type="evidence" value="ECO:0007669"/>
    <property type="project" value="UniProtKB-KW"/>
</dbReference>
<dbReference type="EMBL" id="DNWC01000042">
    <property type="protein sequence ID" value="HBJ07910.1"/>
    <property type="molecule type" value="Genomic_DNA"/>
</dbReference>